<dbReference type="OrthoDB" id="1077582at2759"/>
<comment type="subcellular location">
    <subcellularLocation>
        <location evidence="1">Membrane</location>
        <topology evidence="1">Multi-pass membrane protein</topology>
    </subcellularLocation>
</comment>
<dbReference type="InterPro" id="IPR032805">
    <property type="entry name" value="Wax_synthase_dom"/>
</dbReference>
<evidence type="ECO:0000256" key="5">
    <source>
        <dbReference type="ARBA" id="ARBA00022692"/>
    </source>
</evidence>
<dbReference type="GO" id="GO:0006629">
    <property type="term" value="P:lipid metabolic process"/>
    <property type="evidence" value="ECO:0007669"/>
    <property type="project" value="InterPro"/>
</dbReference>
<comment type="caution">
    <text evidence="9">The sequence shown here is derived from an EMBL/GenBank/DDBJ whole genome shotgun (WGS) entry which is preliminary data.</text>
</comment>
<keyword evidence="4" id="KW-0808">Transferase</keyword>
<dbReference type="PANTHER" id="PTHR31595">
    <property type="entry name" value="LONG-CHAIN-ALCOHOL O-FATTY-ACYLTRANSFERASE 3-RELATED"/>
    <property type="match status" value="1"/>
</dbReference>
<keyword evidence="10" id="KW-1185">Reference proteome</keyword>
<keyword evidence="7" id="KW-0472">Membrane</keyword>
<evidence type="ECO:0000256" key="4">
    <source>
        <dbReference type="ARBA" id="ARBA00022679"/>
    </source>
</evidence>
<proteinExistence type="inferred from homology"/>
<evidence type="ECO:0000256" key="2">
    <source>
        <dbReference type="ARBA" id="ARBA00005179"/>
    </source>
</evidence>
<comment type="similarity">
    <text evidence="3">Belongs to the wax synthase family.</text>
</comment>
<dbReference type="GO" id="GO:0016020">
    <property type="term" value="C:membrane"/>
    <property type="evidence" value="ECO:0007669"/>
    <property type="project" value="UniProtKB-SubCell"/>
</dbReference>
<evidence type="ECO:0000259" key="8">
    <source>
        <dbReference type="Pfam" id="PF13813"/>
    </source>
</evidence>
<dbReference type="GO" id="GO:0008374">
    <property type="term" value="F:O-acyltransferase activity"/>
    <property type="evidence" value="ECO:0007669"/>
    <property type="project" value="InterPro"/>
</dbReference>
<evidence type="ECO:0000313" key="10">
    <source>
        <dbReference type="Proteomes" id="UP000664132"/>
    </source>
</evidence>
<dbReference type="Pfam" id="PF13813">
    <property type="entry name" value="MBOAT_2"/>
    <property type="match status" value="1"/>
</dbReference>
<evidence type="ECO:0000256" key="3">
    <source>
        <dbReference type="ARBA" id="ARBA00007282"/>
    </source>
</evidence>
<keyword evidence="6" id="KW-1133">Transmembrane helix</keyword>
<evidence type="ECO:0000256" key="1">
    <source>
        <dbReference type="ARBA" id="ARBA00004141"/>
    </source>
</evidence>
<protein>
    <recommendedName>
        <fullName evidence="8">Wax synthase domain-containing protein</fullName>
    </recommendedName>
</protein>
<dbReference type="PANTHER" id="PTHR31595:SF57">
    <property type="entry name" value="OS04G0481900 PROTEIN"/>
    <property type="match status" value="1"/>
</dbReference>
<dbReference type="Proteomes" id="UP000664132">
    <property type="component" value="Unassembled WGS sequence"/>
</dbReference>
<reference evidence="9" key="1">
    <citation type="submission" date="2021-02" db="EMBL/GenBank/DDBJ databases">
        <title>Genome sequence Cadophora malorum strain M34.</title>
        <authorList>
            <person name="Stefanovic E."/>
            <person name="Vu D."/>
            <person name="Scully C."/>
            <person name="Dijksterhuis J."/>
            <person name="Roader J."/>
            <person name="Houbraken J."/>
        </authorList>
    </citation>
    <scope>NUCLEOTIDE SEQUENCE</scope>
    <source>
        <strain evidence="9">M34</strain>
    </source>
</reference>
<gene>
    <name evidence="9" type="ORF">IFR04_014328</name>
</gene>
<comment type="pathway">
    <text evidence="2">Secondary metabolite biosynthesis.</text>
</comment>
<organism evidence="9 10">
    <name type="scientific">Cadophora malorum</name>
    <dbReference type="NCBI Taxonomy" id="108018"/>
    <lineage>
        <taxon>Eukaryota</taxon>
        <taxon>Fungi</taxon>
        <taxon>Dikarya</taxon>
        <taxon>Ascomycota</taxon>
        <taxon>Pezizomycotina</taxon>
        <taxon>Leotiomycetes</taxon>
        <taxon>Helotiales</taxon>
        <taxon>Ploettnerulaceae</taxon>
        <taxon>Cadophora</taxon>
    </lineage>
</organism>
<evidence type="ECO:0000256" key="6">
    <source>
        <dbReference type="ARBA" id="ARBA00022989"/>
    </source>
</evidence>
<accession>A0A8H7T528</accession>
<dbReference type="AlphaFoldDB" id="A0A8H7T528"/>
<name>A0A8H7T528_9HELO</name>
<evidence type="ECO:0000313" key="9">
    <source>
        <dbReference type="EMBL" id="KAG4412547.1"/>
    </source>
</evidence>
<feature type="domain" description="Wax synthase" evidence="8">
    <location>
        <begin position="245"/>
        <end position="329"/>
    </location>
</feature>
<keyword evidence="5" id="KW-0812">Transmembrane</keyword>
<sequence length="406" mass="46550">MDTISNPRQWYPSPDREVSPRPWFLPLTWLAFIISTMLPRKTRVAIAVPALIFLVNQVRAISTGDNVKDFSRASFIFGFMLKFIDFGILTRDGEAYKVKDRKPSSEKAGNISKAPSEVPIEEGKSIWVSFKDSAELWLFTLRGVGWNWEVGGIPQREPQSRSYFLFRTIVRIFGSYLAWDICKHVMGLFPYIQSTNRGSFFDEPLIDQVVLTWLHQLEAFCFINLPYQIGALLTVATGVQTPPDWPPLFGAFSDGYLVSRAWGRVWHQLLRKPLSILTPHVQRWLGTTSRGSKRTVSLLCSFTMSGFVHWSGALNCPWTPSSHGMFTYFIMQAPVVRLEDYIVDWGRQKGVKSSTFLKCFGYIWTVSWISFSMRYAARYQFEHGALSVHEPFKTSFIDYLVAKIKA</sequence>
<dbReference type="EMBL" id="JAFJYH010000370">
    <property type="protein sequence ID" value="KAG4412547.1"/>
    <property type="molecule type" value="Genomic_DNA"/>
</dbReference>
<dbReference type="InterPro" id="IPR044851">
    <property type="entry name" value="Wax_synthase"/>
</dbReference>
<evidence type="ECO:0000256" key="7">
    <source>
        <dbReference type="ARBA" id="ARBA00023136"/>
    </source>
</evidence>